<reference evidence="3" key="1">
    <citation type="submission" date="2021-02" db="EMBL/GenBank/DDBJ databases">
        <authorList>
            <person name="Dougan E. K."/>
            <person name="Rhodes N."/>
            <person name="Thang M."/>
            <person name="Chan C."/>
        </authorList>
    </citation>
    <scope>NUCLEOTIDE SEQUENCE</scope>
</reference>
<proteinExistence type="inferred from homology"/>
<dbReference type="PRINTS" id="PR00190">
    <property type="entry name" value="ACTIN"/>
</dbReference>
<evidence type="ECO:0000313" key="4">
    <source>
        <dbReference type="Proteomes" id="UP000649617"/>
    </source>
</evidence>
<dbReference type="Gene3D" id="3.90.640.10">
    <property type="entry name" value="Actin, Chain A, domain 4"/>
    <property type="match status" value="1"/>
</dbReference>
<organism evidence="3 4">
    <name type="scientific">Symbiodinium pilosum</name>
    <name type="common">Dinoflagellate</name>
    <dbReference type="NCBI Taxonomy" id="2952"/>
    <lineage>
        <taxon>Eukaryota</taxon>
        <taxon>Sar</taxon>
        <taxon>Alveolata</taxon>
        <taxon>Dinophyceae</taxon>
        <taxon>Suessiales</taxon>
        <taxon>Symbiodiniaceae</taxon>
        <taxon>Symbiodinium</taxon>
    </lineage>
</organism>
<dbReference type="OrthoDB" id="410305at2759"/>
<comment type="catalytic activity">
    <reaction evidence="1">
        <text>ATP + H2O = ADP + phosphate + H(+)</text>
        <dbReference type="Rhea" id="RHEA:13065"/>
        <dbReference type="ChEBI" id="CHEBI:15377"/>
        <dbReference type="ChEBI" id="CHEBI:15378"/>
        <dbReference type="ChEBI" id="CHEBI:30616"/>
        <dbReference type="ChEBI" id="CHEBI:43474"/>
        <dbReference type="ChEBI" id="CHEBI:456216"/>
    </reaction>
</comment>
<comment type="similarity">
    <text evidence="2">Belongs to the actin family.</text>
</comment>
<comment type="caution">
    <text evidence="3">The sequence shown here is derived from an EMBL/GenBank/DDBJ whole genome shotgun (WGS) entry which is preliminary data.</text>
</comment>
<sequence length="377" mass="41345">MDGTPLVLDNGSGSVKVGYAGELEPKVVYENIYTALRASRHEPSKAAAEALQRSNARLHVMDHGIVSQWEGLVEVLQAALEEMKVDDPSQHPCLVTEAPLNPTVHRELLVEKLFEEMQVPSVQVAHSGPLALYATGRRTGLVVEVGDGVAQTVPLYDSYVIFNAVRRRDYGGRDLTAYLGELLSRELGYKEALANEVWWTQLQTVKERMCRVATPQSLPTSEGPKQHEYKLPDGKVLDWEQGLLSQCTEALFQPGQHLKLDEEAEGIQKMAAGSILDCSLDIQKDLAGNVVLSGGSTMFPGMCERVQEELQRLLPSAVKAKVTRVGNPTCAAFIGGSILASMPDVRKSFMTKGEYMEYGAAFIHNKSVSLTKPYLTC</sequence>
<accession>A0A812VPU8</accession>
<dbReference type="AlphaFoldDB" id="A0A812VPU8"/>
<dbReference type="Gene3D" id="3.30.420.40">
    <property type="match status" value="2"/>
</dbReference>
<name>A0A812VPU8_SYMPI</name>
<dbReference type="Proteomes" id="UP000649617">
    <property type="component" value="Unassembled WGS sequence"/>
</dbReference>
<evidence type="ECO:0000313" key="3">
    <source>
        <dbReference type="EMBL" id="CAE7651102.1"/>
    </source>
</evidence>
<dbReference type="InterPro" id="IPR004000">
    <property type="entry name" value="Actin"/>
</dbReference>
<protein>
    <recommendedName>
        <fullName evidence="5">Actin</fullName>
    </recommendedName>
</protein>
<gene>
    <name evidence="3" type="ORF">SPIL2461_LOCUS17384</name>
</gene>
<dbReference type="SUPFAM" id="SSF53067">
    <property type="entry name" value="Actin-like ATPase domain"/>
    <property type="match status" value="2"/>
</dbReference>
<keyword evidence="4" id="KW-1185">Reference proteome</keyword>
<evidence type="ECO:0000256" key="2">
    <source>
        <dbReference type="RuleBase" id="RU000487"/>
    </source>
</evidence>
<evidence type="ECO:0008006" key="5">
    <source>
        <dbReference type="Google" id="ProtNLM"/>
    </source>
</evidence>
<dbReference type="InterPro" id="IPR043129">
    <property type="entry name" value="ATPase_NBD"/>
</dbReference>
<dbReference type="EMBL" id="CAJNIZ010043146">
    <property type="protein sequence ID" value="CAE7651102.1"/>
    <property type="molecule type" value="Genomic_DNA"/>
</dbReference>
<dbReference type="SMART" id="SM00268">
    <property type="entry name" value="ACTIN"/>
    <property type="match status" value="1"/>
</dbReference>
<dbReference type="Pfam" id="PF00022">
    <property type="entry name" value="Actin"/>
    <property type="match status" value="1"/>
</dbReference>
<dbReference type="PANTHER" id="PTHR11937">
    <property type="entry name" value="ACTIN"/>
    <property type="match status" value="1"/>
</dbReference>
<evidence type="ECO:0000256" key="1">
    <source>
        <dbReference type="ARBA" id="ARBA00049360"/>
    </source>
</evidence>